<organism evidence="1 2">
    <name type="scientific">Acinetobacter indicus</name>
    <dbReference type="NCBI Taxonomy" id="756892"/>
    <lineage>
        <taxon>Bacteria</taxon>
        <taxon>Pseudomonadati</taxon>
        <taxon>Pseudomonadota</taxon>
        <taxon>Gammaproteobacteria</taxon>
        <taxon>Moraxellales</taxon>
        <taxon>Moraxellaceae</taxon>
        <taxon>Acinetobacter</taxon>
    </lineage>
</organism>
<proteinExistence type="predicted"/>
<keyword evidence="1" id="KW-0614">Plasmid</keyword>
<geneLocation type="plasmid" evidence="2">
    <name>pb18-1</name>
</geneLocation>
<accession>A0A6C0Y6X7</accession>
<evidence type="ECO:0000313" key="1">
    <source>
        <dbReference type="EMBL" id="QIC71853.1"/>
    </source>
</evidence>
<name>A0A6C0Y6X7_9GAMM</name>
<evidence type="ECO:0000313" key="2">
    <source>
        <dbReference type="Proteomes" id="UP000503440"/>
    </source>
</evidence>
<gene>
    <name evidence="1" type="ORF">FSC09_15805</name>
</gene>
<protein>
    <submittedName>
        <fullName evidence="1">Uncharacterized protein</fullName>
    </submittedName>
</protein>
<dbReference type="Proteomes" id="UP000503440">
    <property type="component" value="Plasmid pB18-1"/>
</dbReference>
<dbReference type="RefSeq" id="WP_163146512.1">
    <property type="nucleotide sequence ID" value="NZ_CP044456.1"/>
</dbReference>
<dbReference type="AlphaFoldDB" id="A0A6C0Y6X7"/>
<sequence length="105" mass="13117">MKELKKLKVQYQLSIKKQATWFGQSDYFHIYRRNSICRRFSTKQEKSCSQLHEIEYKEYNFKVRCRRNSHLVDAWEDVPSYVYRGDRDWKRNSKRKHQYFRIAEV</sequence>
<dbReference type="EMBL" id="CP044456">
    <property type="protein sequence ID" value="QIC71853.1"/>
    <property type="molecule type" value="Genomic_DNA"/>
</dbReference>
<reference evidence="1 2" key="1">
    <citation type="submission" date="2019-09" db="EMBL/GenBank/DDBJ databases">
        <title>Non-baumannii Acinetobacter spp. carrying blaNDM-1 isolated in China.</title>
        <authorList>
            <person name="Cui C."/>
            <person name="Chen C."/>
            <person name="Sun J."/>
            <person name="Liu Y."/>
        </authorList>
    </citation>
    <scope>NUCLEOTIDE SEQUENCE [LARGE SCALE GENOMIC DNA]</scope>
    <source>
        <strain evidence="1 2">B18</strain>
        <plasmid evidence="2">pb18-1</plasmid>
    </source>
</reference>